<dbReference type="InterPro" id="IPR038296">
    <property type="entry name" value="ParD_sf"/>
</dbReference>
<keyword evidence="1" id="KW-1277">Toxin-antitoxin system</keyword>
<gene>
    <name evidence="2" type="ORF">Cha6605_3138</name>
</gene>
<evidence type="ECO:0000313" key="3">
    <source>
        <dbReference type="Proteomes" id="UP000010366"/>
    </source>
</evidence>
<dbReference type="eggNOG" id="COG3609">
    <property type="taxonomic scope" value="Bacteria"/>
</dbReference>
<keyword evidence="2" id="KW-0238">DNA-binding</keyword>
<dbReference type="InterPro" id="IPR010985">
    <property type="entry name" value="Ribbon_hlx_hlx"/>
</dbReference>
<dbReference type="Proteomes" id="UP000010366">
    <property type="component" value="Chromosome"/>
</dbReference>
<keyword evidence="3" id="KW-1185">Reference proteome</keyword>
<dbReference type="RefSeq" id="WP_015160297.1">
    <property type="nucleotide sequence ID" value="NC_019697.1"/>
</dbReference>
<dbReference type="EMBL" id="CP003600">
    <property type="protein sequence ID" value="AFY94155.1"/>
    <property type="molecule type" value="Genomic_DNA"/>
</dbReference>
<organism evidence="2 3">
    <name type="scientific">Chamaesiphon minutus (strain ATCC 27169 / PCC 6605)</name>
    <dbReference type="NCBI Taxonomy" id="1173020"/>
    <lineage>
        <taxon>Bacteria</taxon>
        <taxon>Bacillati</taxon>
        <taxon>Cyanobacteriota</taxon>
        <taxon>Cyanophyceae</taxon>
        <taxon>Gomontiellales</taxon>
        <taxon>Chamaesiphonaceae</taxon>
        <taxon>Chamaesiphon</taxon>
    </lineage>
</organism>
<dbReference type="InterPro" id="IPR022789">
    <property type="entry name" value="ParD"/>
</dbReference>
<dbReference type="HOGENOM" id="CLU_144805_6_1_3"/>
<protein>
    <submittedName>
        <fullName evidence="2">Putative transcriptional regulators containing the CopG/Arc/MetJ DNA-binding domain</fullName>
    </submittedName>
</protein>
<dbReference type="GO" id="GO:0006355">
    <property type="term" value="P:regulation of DNA-templated transcription"/>
    <property type="evidence" value="ECO:0007669"/>
    <property type="project" value="InterPro"/>
</dbReference>
<dbReference type="AlphaFoldDB" id="K9UH63"/>
<dbReference type="STRING" id="1173020.Cha6605_3138"/>
<accession>K9UH63</accession>
<dbReference type="GO" id="GO:0003677">
    <property type="term" value="F:DNA binding"/>
    <property type="evidence" value="ECO:0007669"/>
    <property type="project" value="UniProtKB-KW"/>
</dbReference>
<evidence type="ECO:0000256" key="1">
    <source>
        <dbReference type="ARBA" id="ARBA00022649"/>
    </source>
</evidence>
<sequence>MQVTLPPELELIVSRQLTSGKYQNAIEVIRTAIELLDKQEDIYQGKLGELQQAASIGWEASQRGEVVDGNIAMEQIRSNLKSRYSK</sequence>
<name>K9UH63_CHAP6</name>
<reference evidence="2 3" key="1">
    <citation type="submission" date="2012-05" db="EMBL/GenBank/DDBJ databases">
        <title>Finished chromosome of genome of Chamaesiphon sp. PCC 6605.</title>
        <authorList>
            <consortium name="US DOE Joint Genome Institute"/>
            <person name="Gugger M."/>
            <person name="Coursin T."/>
            <person name="Rippka R."/>
            <person name="Tandeau De Marsac N."/>
            <person name="Huntemann M."/>
            <person name="Wei C.-L."/>
            <person name="Han J."/>
            <person name="Detter J.C."/>
            <person name="Han C."/>
            <person name="Tapia R."/>
            <person name="Chen A."/>
            <person name="Kyrpides N."/>
            <person name="Mavromatis K."/>
            <person name="Markowitz V."/>
            <person name="Szeto E."/>
            <person name="Ivanova N."/>
            <person name="Pagani I."/>
            <person name="Pati A."/>
            <person name="Goodwin L."/>
            <person name="Nordberg H.P."/>
            <person name="Cantor M.N."/>
            <person name="Hua S.X."/>
            <person name="Woyke T."/>
            <person name="Kerfeld C.A."/>
        </authorList>
    </citation>
    <scope>NUCLEOTIDE SEQUENCE [LARGE SCALE GENOMIC DNA]</scope>
    <source>
        <strain evidence="3">ATCC 27169 / PCC 6605</strain>
    </source>
</reference>
<dbReference type="KEGG" id="cmp:Cha6605_3138"/>
<dbReference type="Pfam" id="PF03693">
    <property type="entry name" value="ParD_antitoxin"/>
    <property type="match status" value="1"/>
</dbReference>
<dbReference type="Gene3D" id="6.10.10.120">
    <property type="entry name" value="Antitoxin ParD1-like"/>
    <property type="match status" value="1"/>
</dbReference>
<dbReference type="OrthoDB" id="517705at2"/>
<dbReference type="SUPFAM" id="SSF47598">
    <property type="entry name" value="Ribbon-helix-helix"/>
    <property type="match status" value="1"/>
</dbReference>
<evidence type="ECO:0000313" key="2">
    <source>
        <dbReference type="EMBL" id="AFY94155.1"/>
    </source>
</evidence>
<proteinExistence type="predicted"/>